<dbReference type="Proteomes" id="UP001329430">
    <property type="component" value="Chromosome 3"/>
</dbReference>
<protein>
    <submittedName>
        <fullName evidence="2">Uncharacterized protein</fullName>
    </submittedName>
</protein>
<reference evidence="2 3" key="1">
    <citation type="journal article" date="2024" name="Insects">
        <title>An Improved Chromosome-Level Genome Assembly of the Firefly Pyrocoelia pectoralis.</title>
        <authorList>
            <person name="Fu X."/>
            <person name="Meyer-Rochow V.B."/>
            <person name="Ballantyne L."/>
            <person name="Zhu X."/>
        </authorList>
    </citation>
    <scope>NUCLEOTIDE SEQUENCE [LARGE SCALE GENOMIC DNA]</scope>
    <source>
        <strain evidence="2">XCY_ONT2</strain>
    </source>
</reference>
<organism evidence="2 3">
    <name type="scientific">Pyrocoelia pectoralis</name>
    <dbReference type="NCBI Taxonomy" id="417401"/>
    <lineage>
        <taxon>Eukaryota</taxon>
        <taxon>Metazoa</taxon>
        <taxon>Ecdysozoa</taxon>
        <taxon>Arthropoda</taxon>
        <taxon>Hexapoda</taxon>
        <taxon>Insecta</taxon>
        <taxon>Pterygota</taxon>
        <taxon>Neoptera</taxon>
        <taxon>Endopterygota</taxon>
        <taxon>Coleoptera</taxon>
        <taxon>Polyphaga</taxon>
        <taxon>Elateriformia</taxon>
        <taxon>Elateroidea</taxon>
        <taxon>Lampyridae</taxon>
        <taxon>Lampyrinae</taxon>
        <taxon>Pyrocoelia</taxon>
    </lineage>
</organism>
<evidence type="ECO:0000313" key="3">
    <source>
        <dbReference type="Proteomes" id="UP001329430"/>
    </source>
</evidence>
<gene>
    <name evidence="2" type="ORF">RI129_004144</name>
</gene>
<dbReference type="Gene3D" id="1.20.58.70">
    <property type="match status" value="1"/>
</dbReference>
<proteinExistence type="predicted"/>
<accession>A0AAN7ZGK5</accession>
<sequence>MFQQLLRRSLRKALGSLVNSPKLRTSFAQYSRITVCGLAYANTVPFEHKEYENDLKRASKEGENYLSQLVCMLRTLILETSIQYQECLIKQIELTKENTIIGPVGEHWDRLIEVRIKGNELKEELCKYEALAKNFEDIIVEHGDMITFTRDMSLEKLNLELDKLRRLRDRQLDEIRRCEKELLDANCDSILTTKT</sequence>
<feature type="coiled-coil region" evidence="1">
    <location>
        <begin position="154"/>
        <end position="181"/>
    </location>
</feature>
<evidence type="ECO:0000256" key="1">
    <source>
        <dbReference type="SAM" id="Coils"/>
    </source>
</evidence>
<name>A0AAN7ZGK5_9COLE</name>
<keyword evidence="1" id="KW-0175">Coiled coil</keyword>
<evidence type="ECO:0000313" key="2">
    <source>
        <dbReference type="EMBL" id="KAK5645680.1"/>
    </source>
</evidence>
<keyword evidence="3" id="KW-1185">Reference proteome</keyword>
<comment type="caution">
    <text evidence="2">The sequence shown here is derived from an EMBL/GenBank/DDBJ whole genome shotgun (WGS) entry which is preliminary data.</text>
</comment>
<dbReference type="EMBL" id="JAVRBK010000003">
    <property type="protein sequence ID" value="KAK5645680.1"/>
    <property type="molecule type" value="Genomic_DNA"/>
</dbReference>
<dbReference type="AlphaFoldDB" id="A0AAN7ZGK5"/>